<dbReference type="EMBL" id="BNJK01000001">
    <property type="protein sequence ID" value="GHO93515.1"/>
    <property type="molecule type" value="Genomic_DNA"/>
</dbReference>
<protein>
    <submittedName>
        <fullName evidence="1">Uncharacterized protein</fullName>
    </submittedName>
</protein>
<comment type="caution">
    <text evidence="1">The sequence shown here is derived from an EMBL/GenBank/DDBJ whole genome shotgun (WGS) entry which is preliminary data.</text>
</comment>
<organism evidence="1 2">
    <name type="scientific">Reticulibacter mediterranei</name>
    <dbReference type="NCBI Taxonomy" id="2778369"/>
    <lineage>
        <taxon>Bacteria</taxon>
        <taxon>Bacillati</taxon>
        <taxon>Chloroflexota</taxon>
        <taxon>Ktedonobacteria</taxon>
        <taxon>Ktedonobacterales</taxon>
        <taxon>Reticulibacteraceae</taxon>
        <taxon>Reticulibacter</taxon>
    </lineage>
</organism>
<evidence type="ECO:0000313" key="2">
    <source>
        <dbReference type="Proteomes" id="UP000597444"/>
    </source>
</evidence>
<gene>
    <name evidence="1" type="ORF">KSF_035630</name>
</gene>
<dbReference type="Proteomes" id="UP000597444">
    <property type="component" value="Unassembled WGS sequence"/>
</dbReference>
<keyword evidence="2" id="KW-1185">Reference proteome</keyword>
<sequence>MMNAVREKVKQFLKEALGAKEVREEIRVIGIDNANGIWTAEAEVLERNLSLPQYQVFEKKRYIVKLTADLEVSSYKQVKKNGDREEE</sequence>
<dbReference type="RefSeq" id="WP_220204295.1">
    <property type="nucleotide sequence ID" value="NZ_BNJK01000001.1"/>
</dbReference>
<name>A0A8J3IJB7_9CHLR</name>
<evidence type="ECO:0000313" key="1">
    <source>
        <dbReference type="EMBL" id="GHO93515.1"/>
    </source>
</evidence>
<dbReference type="AlphaFoldDB" id="A0A8J3IJB7"/>
<accession>A0A8J3IJB7</accession>
<proteinExistence type="predicted"/>
<reference evidence="1" key="1">
    <citation type="submission" date="2020-10" db="EMBL/GenBank/DDBJ databases">
        <title>Taxonomic study of unclassified bacteria belonging to the class Ktedonobacteria.</title>
        <authorList>
            <person name="Yabe S."/>
            <person name="Wang C.M."/>
            <person name="Zheng Y."/>
            <person name="Sakai Y."/>
            <person name="Cavaletti L."/>
            <person name="Monciardini P."/>
            <person name="Donadio S."/>
        </authorList>
    </citation>
    <scope>NUCLEOTIDE SEQUENCE</scope>
    <source>
        <strain evidence="1">ID150040</strain>
    </source>
</reference>